<dbReference type="EMBL" id="PJEO01000049">
    <property type="protein sequence ID" value="PKQ44487.1"/>
    <property type="molecule type" value="Genomic_DNA"/>
</dbReference>
<evidence type="ECO:0000313" key="1">
    <source>
        <dbReference type="EMBL" id="PKQ44487.1"/>
    </source>
</evidence>
<keyword evidence="2" id="KW-1185">Reference proteome</keyword>
<dbReference type="AlphaFoldDB" id="A0A2N3HHN8"/>
<organism evidence="1 2">
    <name type="scientific">Confluentibacter flavum</name>
    <dbReference type="NCBI Taxonomy" id="1909700"/>
    <lineage>
        <taxon>Bacteria</taxon>
        <taxon>Pseudomonadati</taxon>
        <taxon>Bacteroidota</taxon>
        <taxon>Flavobacteriia</taxon>
        <taxon>Flavobacteriales</taxon>
        <taxon>Flavobacteriaceae</taxon>
        <taxon>Confluentibacter</taxon>
    </lineage>
</organism>
<protein>
    <submittedName>
        <fullName evidence="1">Gliding motility lipoprotein GldB</fullName>
    </submittedName>
</protein>
<proteinExistence type="predicted"/>
<sequence length="326" mass="38666">MPFKFYLNRLSYVFIFAIVVLACEKDNKLENEIAGIGTEVDIERFDKLFAKSSPNDLKKLQTAYPFMFSEKYSDTFWIEKMDDTLQKQLFFEVEKAFPKMDDTKQEIESLFNHLKYYFPVFNTPRIITTTSEVDYRHKVIVTDTIVVISLDTYLGSDHEFYQGIQQYIAADMNKNQIVVDIADGYAQKYIYHQQHKTLLDEMIYHGKLLYFKDIMIPFKTEAERIAYTQEQLDWAIANESYIWRYLVERELLYSTDSKLPARFIIDAPFSKFYLEEIDTQSPDKLGQYIGWQIVRAYMDQNNVSLVNMFDASTEEIFNNSKFKPRK</sequence>
<accession>A0A2N3HHN8</accession>
<dbReference type="PROSITE" id="PS51257">
    <property type="entry name" value="PROKAR_LIPOPROTEIN"/>
    <property type="match status" value="1"/>
</dbReference>
<comment type="caution">
    <text evidence="1">The sequence shown here is derived from an EMBL/GenBank/DDBJ whole genome shotgun (WGS) entry which is preliminary data.</text>
</comment>
<reference evidence="1 2" key="1">
    <citation type="submission" date="2017-12" db="EMBL/GenBank/DDBJ databases">
        <title>Confluentibacter flavum sp. nov., isolated from the saline lake.</title>
        <authorList>
            <person name="Yu L."/>
        </authorList>
    </citation>
    <scope>NUCLEOTIDE SEQUENCE [LARGE SCALE GENOMIC DNA]</scope>
    <source>
        <strain evidence="1 2">3B</strain>
    </source>
</reference>
<dbReference type="OrthoDB" id="976022at2"/>
<dbReference type="RefSeq" id="WP_106660231.1">
    <property type="nucleotide sequence ID" value="NZ_PJEO01000049.1"/>
</dbReference>
<dbReference type="Pfam" id="PF25594">
    <property type="entry name" value="GldB_lipo"/>
    <property type="match status" value="1"/>
</dbReference>
<name>A0A2N3HHN8_9FLAO</name>
<gene>
    <name evidence="1" type="primary">gldB</name>
    <name evidence="1" type="ORF">CSW08_12595</name>
</gene>
<keyword evidence="1" id="KW-0449">Lipoprotein</keyword>
<evidence type="ECO:0000313" key="2">
    <source>
        <dbReference type="Proteomes" id="UP000233435"/>
    </source>
</evidence>
<dbReference type="NCBIfam" id="TIGR03514">
    <property type="entry name" value="GldB_lipo"/>
    <property type="match status" value="1"/>
</dbReference>
<dbReference type="InterPro" id="IPR019853">
    <property type="entry name" value="GldB-like"/>
</dbReference>
<dbReference type="Proteomes" id="UP000233435">
    <property type="component" value="Unassembled WGS sequence"/>
</dbReference>